<dbReference type="OrthoDB" id="6415115at2759"/>
<reference evidence="1" key="1">
    <citation type="submission" date="2020-08" db="EMBL/GenBank/DDBJ databases">
        <title>Multicomponent nature underlies the extraordinary mechanical properties of spider dragline silk.</title>
        <authorList>
            <person name="Kono N."/>
            <person name="Nakamura H."/>
            <person name="Mori M."/>
            <person name="Yoshida Y."/>
            <person name="Ohtoshi R."/>
            <person name="Malay A.D."/>
            <person name="Moran D.A.P."/>
            <person name="Tomita M."/>
            <person name="Numata K."/>
            <person name="Arakawa K."/>
        </authorList>
    </citation>
    <scope>NUCLEOTIDE SEQUENCE</scope>
</reference>
<dbReference type="AlphaFoldDB" id="A0A8X6NKJ0"/>
<accession>A0A8X6NKJ0</accession>
<protein>
    <submittedName>
        <fullName evidence="1">Uncharacterized protein</fullName>
    </submittedName>
</protein>
<name>A0A8X6NKJ0_NEPPI</name>
<feature type="non-terminal residue" evidence="1">
    <location>
        <position position="66"/>
    </location>
</feature>
<proteinExistence type="predicted"/>
<organism evidence="1 2">
    <name type="scientific">Nephila pilipes</name>
    <name type="common">Giant wood spider</name>
    <name type="synonym">Nephila maculata</name>
    <dbReference type="NCBI Taxonomy" id="299642"/>
    <lineage>
        <taxon>Eukaryota</taxon>
        <taxon>Metazoa</taxon>
        <taxon>Ecdysozoa</taxon>
        <taxon>Arthropoda</taxon>
        <taxon>Chelicerata</taxon>
        <taxon>Arachnida</taxon>
        <taxon>Araneae</taxon>
        <taxon>Araneomorphae</taxon>
        <taxon>Entelegynae</taxon>
        <taxon>Araneoidea</taxon>
        <taxon>Nephilidae</taxon>
        <taxon>Nephila</taxon>
    </lineage>
</organism>
<gene>
    <name evidence="1" type="ORF">NPIL_589911</name>
</gene>
<dbReference type="EMBL" id="BMAW01105674">
    <property type="protein sequence ID" value="GFT20352.1"/>
    <property type="molecule type" value="Genomic_DNA"/>
</dbReference>
<dbReference type="Proteomes" id="UP000887013">
    <property type="component" value="Unassembled WGS sequence"/>
</dbReference>
<sequence>MADGIQQTITALCIVVNLYIEGKVIPTEFLELPETKGNKTLLVRDFFNAAGIVLDVQGGKWPFFEN</sequence>
<evidence type="ECO:0000313" key="2">
    <source>
        <dbReference type="Proteomes" id="UP000887013"/>
    </source>
</evidence>
<evidence type="ECO:0000313" key="1">
    <source>
        <dbReference type="EMBL" id="GFT20352.1"/>
    </source>
</evidence>
<keyword evidence="2" id="KW-1185">Reference proteome</keyword>
<comment type="caution">
    <text evidence="1">The sequence shown here is derived from an EMBL/GenBank/DDBJ whole genome shotgun (WGS) entry which is preliminary data.</text>
</comment>